<proteinExistence type="predicted"/>
<evidence type="ECO:0000313" key="2">
    <source>
        <dbReference type="EMBL" id="MCI11631.1"/>
    </source>
</evidence>
<evidence type="ECO:0008006" key="4">
    <source>
        <dbReference type="Google" id="ProtNLM"/>
    </source>
</evidence>
<feature type="compositionally biased region" description="Polar residues" evidence="1">
    <location>
        <begin position="207"/>
        <end position="225"/>
    </location>
</feature>
<comment type="caution">
    <text evidence="2">The sequence shown here is derived from an EMBL/GenBank/DDBJ whole genome shotgun (WGS) entry which is preliminary data.</text>
</comment>
<feature type="non-terminal residue" evidence="2">
    <location>
        <position position="256"/>
    </location>
</feature>
<evidence type="ECO:0000313" key="3">
    <source>
        <dbReference type="Proteomes" id="UP000265520"/>
    </source>
</evidence>
<feature type="region of interest" description="Disordered" evidence="1">
    <location>
        <begin position="207"/>
        <end position="231"/>
    </location>
</feature>
<keyword evidence="3" id="KW-1185">Reference proteome</keyword>
<protein>
    <recommendedName>
        <fullName evidence="4">Reverse transcriptase domain-containing protein</fullName>
    </recommendedName>
</protein>
<organism evidence="2 3">
    <name type="scientific">Trifolium medium</name>
    <dbReference type="NCBI Taxonomy" id="97028"/>
    <lineage>
        <taxon>Eukaryota</taxon>
        <taxon>Viridiplantae</taxon>
        <taxon>Streptophyta</taxon>
        <taxon>Embryophyta</taxon>
        <taxon>Tracheophyta</taxon>
        <taxon>Spermatophyta</taxon>
        <taxon>Magnoliopsida</taxon>
        <taxon>eudicotyledons</taxon>
        <taxon>Gunneridae</taxon>
        <taxon>Pentapetalae</taxon>
        <taxon>rosids</taxon>
        <taxon>fabids</taxon>
        <taxon>Fabales</taxon>
        <taxon>Fabaceae</taxon>
        <taxon>Papilionoideae</taxon>
        <taxon>50 kb inversion clade</taxon>
        <taxon>NPAAA clade</taxon>
        <taxon>Hologalegina</taxon>
        <taxon>IRL clade</taxon>
        <taxon>Trifolieae</taxon>
        <taxon>Trifolium</taxon>
    </lineage>
</organism>
<name>A0A392PHS2_9FABA</name>
<sequence>GGALLSKSYTEGFALIESITDNTYQCPTARANPAPAKKTAGIHEVSETTALAAQIAQLHNMIKTFMTPHVKTTAEAEPVKVVTDSTEVACVYCGGGHLFEDCPRNPVSVNYVANYSKNNNPYSATYNPGWKNHPNFSWTAPQNQQKAPAVPPGFAAHGNSQQETILKNFMHETKKFAVDSKNQILAQGVSIKNLENQVGQIATALSSRKTGALPSSTETPASTSNDKGKETCKVIYGLRSGREYERPSVGDIVTEA</sequence>
<accession>A0A392PHS2</accession>
<evidence type="ECO:0000256" key="1">
    <source>
        <dbReference type="SAM" id="MobiDB-lite"/>
    </source>
</evidence>
<dbReference type="Proteomes" id="UP000265520">
    <property type="component" value="Unassembled WGS sequence"/>
</dbReference>
<dbReference type="EMBL" id="LXQA010080923">
    <property type="protein sequence ID" value="MCI11631.1"/>
    <property type="molecule type" value="Genomic_DNA"/>
</dbReference>
<dbReference type="AlphaFoldDB" id="A0A392PHS2"/>
<reference evidence="2 3" key="1">
    <citation type="journal article" date="2018" name="Front. Plant Sci.">
        <title>Red Clover (Trifolium pratense) and Zigzag Clover (T. medium) - A Picture of Genomic Similarities and Differences.</title>
        <authorList>
            <person name="Dluhosova J."/>
            <person name="Istvanek J."/>
            <person name="Nedelnik J."/>
            <person name="Repkova J."/>
        </authorList>
    </citation>
    <scope>NUCLEOTIDE SEQUENCE [LARGE SCALE GENOMIC DNA]</scope>
    <source>
        <strain evidence="3">cv. 10/8</strain>
        <tissue evidence="2">Leaf</tissue>
    </source>
</reference>
<feature type="non-terminal residue" evidence="2">
    <location>
        <position position="1"/>
    </location>
</feature>